<protein>
    <submittedName>
        <fullName evidence="8">Arginine decarboxylase</fullName>
        <ecNumber evidence="8">4.1.1.19</ecNumber>
    </submittedName>
</protein>
<proteinExistence type="inferred from homology"/>
<comment type="caution">
    <text evidence="8">The sequence shown here is derived from an EMBL/GenBank/DDBJ whole genome shotgun (WGS) entry which is preliminary data.</text>
</comment>
<evidence type="ECO:0000256" key="2">
    <source>
        <dbReference type="ARBA" id="ARBA00010671"/>
    </source>
</evidence>
<dbReference type="InterPro" id="IPR052357">
    <property type="entry name" value="Orn_Lys_Arg_decarboxylase-I"/>
</dbReference>
<dbReference type="EMBL" id="CAKMMF010000040">
    <property type="protein sequence ID" value="CAH1222741.1"/>
    <property type="molecule type" value="Genomic_DNA"/>
</dbReference>
<accession>A0ABN8H2C3</accession>
<dbReference type="EC" id="4.1.1.19" evidence="8"/>
<evidence type="ECO:0000259" key="7">
    <source>
        <dbReference type="Pfam" id="PF03711"/>
    </source>
</evidence>
<keyword evidence="5 8" id="KW-0456">Lyase</keyword>
<dbReference type="InterPro" id="IPR036633">
    <property type="entry name" value="Prn/Lys/Arg_de-COase_C_sf"/>
</dbReference>
<feature type="domain" description="Orn/Lys/Arg decarboxylases family 1 pyridoxal-P attachment site" evidence="6">
    <location>
        <begin position="11"/>
        <end position="312"/>
    </location>
</feature>
<dbReference type="InterPro" id="IPR000310">
    <property type="entry name" value="Orn/Lys/Arg_deCO2ase_major_dom"/>
</dbReference>
<organism evidence="8 9">
    <name type="scientific">Paenibacillus plantiphilus</name>
    <dbReference type="NCBI Taxonomy" id="2905650"/>
    <lineage>
        <taxon>Bacteria</taxon>
        <taxon>Bacillati</taxon>
        <taxon>Bacillota</taxon>
        <taxon>Bacilli</taxon>
        <taxon>Bacillales</taxon>
        <taxon>Paenibacillaceae</taxon>
        <taxon>Paenibacillus</taxon>
    </lineage>
</organism>
<evidence type="ECO:0000313" key="9">
    <source>
        <dbReference type="Proteomes" id="UP000838686"/>
    </source>
</evidence>
<keyword evidence="4" id="KW-0663">Pyridoxal phosphate</keyword>
<evidence type="ECO:0000256" key="5">
    <source>
        <dbReference type="ARBA" id="ARBA00023239"/>
    </source>
</evidence>
<comment type="cofactor">
    <cofactor evidence="1">
        <name>pyridoxal 5'-phosphate</name>
        <dbReference type="ChEBI" id="CHEBI:597326"/>
    </cofactor>
</comment>
<evidence type="ECO:0000313" key="8">
    <source>
        <dbReference type="EMBL" id="CAH1222741.1"/>
    </source>
</evidence>
<dbReference type="SUPFAM" id="SSF55904">
    <property type="entry name" value="Ornithine decarboxylase C-terminal domain"/>
    <property type="match status" value="1"/>
</dbReference>
<feature type="domain" description="Orn/Lys/Arg decarboxylase C-terminal" evidence="7">
    <location>
        <begin position="458"/>
        <end position="504"/>
    </location>
</feature>
<gene>
    <name evidence="8" type="primary">speA_2</name>
    <name evidence="8" type="ORF">PAECIP111893_04894</name>
</gene>
<dbReference type="GO" id="GO:0008792">
    <property type="term" value="F:arginine decarboxylase activity"/>
    <property type="evidence" value="ECO:0007669"/>
    <property type="project" value="UniProtKB-EC"/>
</dbReference>
<dbReference type="Gene3D" id="3.90.105.10">
    <property type="entry name" value="Molybdopterin biosynthesis moea protein, domain 2"/>
    <property type="match status" value="1"/>
</dbReference>
<dbReference type="SUPFAM" id="SSF53383">
    <property type="entry name" value="PLP-dependent transferases"/>
    <property type="match status" value="1"/>
</dbReference>
<evidence type="ECO:0000256" key="3">
    <source>
        <dbReference type="ARBA" id="ARBA00022793"/>
    </source>
</evidence>
<evidence type="ECO:0000259" key="6">
    <source>
        <dbReference type="Pfam" id="PF01276"/>
    </source>
</evidence>
<keyword evidence="9" id="KW-1185">Reference proteome</keyword>
<sequence length="528" mass="58275">MTDKDMRWHAPLYERIDEWRRTKPSSFHVPGHKHGEMLELLDDVDHSVAETFRALMTMDVTELSVTDDLHDPTDAIAEAQRLAAQCYGADETFFLVGGSTAGNLAMLLACCNPGELIIVQRNAHKSVINGLALAGAQAVFLSPQRELQTGLDGVPSLFDVEEALKRYPQARAVMLTNPSYYGAYIDLTPYSALIHEHGKLLLVDEAHGAHYGHHPDFPRSAIQAGADAVVQSTHKTLPALTMGAMLHLQGDKINREAIRHSLTMIQSSSPSYPIMISLDIARAMLDRLGASMFEQGIRRADSFRRWVASNEKLPFEVIDGSKHRIIERMDPLRIVLRDTTGCLSGYELQRQLEHRGCWVEMADPVYVVLLIGAAVSERDIGRLQEALSEIARKCIFNEGIHASKDHDSSYNNARSDAYINEAIDLLSKHHEMESLAMEDQLERISEPILFSRSGVDGDSIEQVSVAVAAGRIAAEAVIPYPPGIPILYMGERISAKAAAYIAKLAGYGARCQGAMDPTMKTIAVIRRS</sequence>
<dbReference type="PANTHER" id="PTHR43277">
    <property type="entry name" value="ARGININE DECARBOXYLASE"/>
    <property type="match status" value="1"/>
</dbReference>
<evidence type="ECO:0000256" key="4">
    <source>
        <dbReference type="ARBA" id="ARBA00022898"/>
    </source>
</evidence>
<reference evidence="8" key="1">
    <citation type="submission" date="2022-01" db="EMBL/GenBank/DDBJ databases">
        <authorList>
            <person name="Criscuolo A."/>
        </authorList>
    </citation>
    <scope>NUCLEOTIDE SEQUENCE</scope>
    <source>
        <strain evidence="8">CIP111893</strain>
    </source>
</reference>
<evidence type="ECO:0000256" key="1">
    <source>
        <dbReference type="ARBA" id="ARBA00001933"/>
    </source>
</evidence>
<dbReference type="InterPro" id="IPR008286">
    <property type="entry name" value="Prn/Lys/Arg_de-COase_C"/>
</dbReference>
<dbReference type="Pfam" id="PF03711">
    <property type="entry name" value="OKR_DC_1_C"/>
    <property type="match status" value="1"/>
</dbReference>
<dbReference type="Gene3D" id="3.40.640.10">
    <property type="entry name" value="Type I PLP-dependent aspartate aminotransferase-like (Major domain)"/>
    <property type="match status" value="1"/>
</dbReference>
<dbReference type="Proteomes" id="UP000838686">
    <property type="component" value="Unassembled WGS sequence"/>
</dbReference>
<dbReference type="InterPro" id="IPR015421">
    <property type="entry name" value="PyrdxlP-dep_Trfase_major"/>
</dbReference>
<keyword evidence="3" id="KW-0210">Decarboxylase</keyword>
<dbReference type="InterPro" id="IPR015424">
    <property type="entry name" value="PyrdxlP-dep_Trfase"/>
</dbReference>
<dbReference type="Pfam" id="PF01276">
    <property type="entry name" value="OKR_DC_1"/>
    <property type="match status" value="1"/>
</dbReference>
<dbReference type="PANTHER" id="PTHR43277:SF3">
    <property type="entry name" value="DECARBOXYLASE, PUTATIVE-RELATED"/>
    <property type="match status" value="1"/>
</dbReference>
<name>A0ABN8H2C3_9BACL</name>
<comment type="similarity">
    <text evidence="2">Belongs to the Orn/Lys/Arg decarboxylase class-I family.</text>
</comment>